<dbReference type="GO" id="GO:0005975">
    <property type="term" value="P:carbohydrate metabolic process"/>
    <property type="evidence" value="ECO:0007669"/>
    <property type="project" value="InterPro"/>
</dbReference>
<reference evidence="1 2" key="1">
    <citation type="journal article" date="2013" name="PLoS ONE">
        <title>Cultivation and Complete Genome Sequencing of Gloeobacter kilaueensis sp. nov., from a Lava Cave in Kilauea Caldera, Hawai'i.</title>
        <authorList>
            <person name="Saw J.H."/>
            <person name="Schatz M."/>
            <person name="Brown M.V."/>
            <person name="Kunkel D.D."/>
            <person name="Foster J.S."/>
            <person name="Shick H."/>
            <person name="Christensen S."/>
            <person name="Hou S."/>
            <person name="Wan X."/>
            <person name="Donachie S.P."/>
        </authorList>
    </citation>
    <scope>NUCLEOTIDE SEQUENCE [LARGE SCALE GENOMIC DNA]</scope>
    <source>
        <strain evidence="2">JS</strain>
    </source>
</reference>
<dbReference type="InterPro" id="IPR036412">
    <property type="entry name" value="HAD-like_sf"/>
</dbReference>
<dbReference type="SUPFAM" id="SSF56784">
    <property type="entry name" value="HAD-like"/>
    <property type="match status" value="1"/>
</dbReference>
<dbReference type="KEGG" id="glj:GKIL_0985"/>
<dbReference type="EMBL" id="CP003587">
    <property type="protein sequence ID" value="AGY57231.1"/>
    <property type="molecule type" value="Genomic_DNA"/>
</dbReference>
<dbReference type="Proteomes" id="UP000017396">
    <property type="component" value="Chromosome"/>
</dbReference>
<dbReference type="NCBIfam" id="TIGR01662">
    <property type="entry name" value="HAD-SF-IIIA"/>
    <property type="match status" value="1"/>
</dbReference>
<dbReference type="AlphaFoldDB" id="U5QE82"/>
<gene>
    <name evidence="1" type="ORF">GKIL_0985</name>
</gene>
<dbReference type="HOGENOM" id="CLU_131322_0_0_3"/>
<dbReference type="GO" id="GO:0016791">
    <property type="term" value="F:phosphatase activity"/>
    <property type="evidence" value="ECO:0007669"/>
    <property type="project" value="InterPro"/>
</dbReference>
<evidence type="ECO:0000313" key="2">
    <source>
        <dbReference type="Proteomes" id="UP000017396"/>
    </source>
</evidence>
<keyword evidence="2" id="KW-1185">Reference proteome</keyword>
<dbReference type="Pfam" id="PF08645">
    <property type="entry name" value="PNK3P"/>
    <property type="match status" value="1"/>
</dbReference>
<dbReference type="PANTHER" id="PTHR42891">
    <property type="entry name" value="D-GLYCERO-BETA-D-MANNO-HEPTOSE-1,7-BISPHOSPHATE 7-PHOSPHATASE"/>
    <property type="match status" value="1"/>
</dbReference>
<dbReference type="InterPro" id="IPR006549">
    <property type="entry name" value="HAD-SF_hydro_IIIA"/>
</dbReference>
<dbReference type="OrthoDB" id="484297at2"/>
<accession>U5QE82</accession>
<dbReference type="InterPro" id="IPR004446">
    <property type="entry name" value="Heptose_bisP_phosphatase"/>
</dbReference>
<dbReference type="PANTHER" id="PTHR42891:SF1">
    <property type="entry name" value="D-GLYCERO-BETA-D-MANNO-HEPTOSE-1,7-BISPHOSPHATE 7-PHOSPHATASE"/>
    <property type="match status" value="1"/>
</dbReference>
<evidence type="ECO:0000313" key="1">
    <source>
        <dbReference type="EMBL" id="AGY57231.1"/>
    </source>
</evidence>
<name>U5QE82_GLOK1</name>
<organism evidence="1 2">
    <name type="scientific">Gloeobacter kilaueensis (strain ATCC BAA-2537 / CCAP 1431/1 / ULC 316 / JS1)</name>
    <dbReference type="NCBI Taxonomy" id="1183438"/>
    <lineage>
        <taxon>Bacteria</taxon>
        <taxon>Bacillati</taxon>
        <taxon>Cyanobacteriota</taxon>
        <taxon>Cyanophyceae</taxon>
        <taxon>Gloeobacterales</taxon>
        <taxon>Gloeobacteraceae</taxon>
        <taxon>Gloeobacter</taxon>
    </lineage>
</organism>
<dbReference type="STRING" id="1183438.GKIL_0985"/>
<proteinExistence type="predicted"/>
<sequence length="178" mass="19957">MGSNPIARIFQILFQQRPSMLILFDLDGTLITSYMERPDRQYHRWQVLPNRRALLAQLRAEDHQLGIATNQGGVGLGFITQAAFYRKLGLVLEALELPCDLPVAVCFAHPQARRKEYRSPDALARRKPNPGMLLELAQNFSEAAAGGVLYVGDKPEDRQAARAAGADFAWAEDFFDQE</sequence>
<protein>
    <submittedName>
        <fullName evidence="1">D,D-heptose 1,7-bisphosphate phosphatase</fullName>
    </submittedName>
</protein>
<dbReference type="InterPro" id="IPR023214">
    <property type="entry name" value="HAD_sf"/>
</dbReference>
<dbReference type="Gene3D" id="3.40.50.1000">
    <property type="entry name" value="HAD superfamily/HAD-like"/>
    <property type="match status" value="1"/>
</dbReference>
<dbReference type="eggNOG" id="COG0241">
    <property type="taxonomic scope" value="Bacteria"/>
</dbReference>
<dbReference type="InterPro" id="IPR013954">
    <property type="entry name" value="PNK3P"/>
</dbReference>